<comment type="caution">
    <text evidence="2">The sequence shown here is derived from an EMBL/GenBank/DDBJ whole genome shotgun (WGS) entry which is preliminary data.</text>
</comment>
<protein>
    <submittedName>
        <fullName evidence="2">DUF397 domain-containing protein</fullName>
    </submittedName>
</protein>
<evidence type="ECO:0000313" key="3">
    <source>
        <dbReference type="Proteomes" id="UP000297948"/>
    </source>
</evidence>
<evidence type="ECO:0000313" key="2">
    <source>
        <dbReference type="EMBL" id="TGB08947.1"/>
    </source>
</evidence>
<evidence type="ECO:0000259" key="1">
    <source>
        <dbReference type="Pfam" id="PF04149"/>
    </source>
</evidence>
<dbReference type="Pfam" id="PF04149">
    <property type="entry name" value="DUF397"/>
    <property type="match status" value="1"/>
</dbReference>
<dbReference type="EMBL" id="SRID01000113">
    <property type="protein sequence ID" value="TGB08947.1"/>
    <property type="molecule type" value="Genomic_DNA"/>
</dbReference>
<organism evidence="2 3">
    <name type="scientific">Streptomyces palmae</name>
    <dbReference type="NCBI Taxonomy" id="1701085"/>
    <lineage>
        <taxon>Bacteria</taxon>
        <taxon>Bacillati</taxon>
        <taxon>Actinomycetota</taxon>
        <taxon>Actinomycetes</taxon>
        <taxon>Kitasatosporales</taxon>
        <taxon>Streptomycetaceae</taxon>
        <taxon>Streptomyces</taxon>
    </lineage>
</organism>
<feature type="domain" description="DUF397" evidence="1">
    <location>
        <begin position="14"/>
        <end position="57"/>
    </location>
</feature>
<dbReference type="OrthoDB" id="4315616at2"/>
<dbReference type="InterPro" id="IPR007278">
    <property type="entry name" value="DUF397"/>
</dbReference>
<dbReference type="Proteomes" id="UP000297948">
    <property type="component" value="Unassembled WGS sequence"/>
</dbReference>
<proteinExistence type="predicted"/>
<name>A0A4Z0H977_9ACTN</name>
<reference evidence="2 3" key="1">
    <citation type="submission" date="2019-03" db="EMBL/GenBank/DDBJ databases">
        <authorList>
            <person name="Gonzalez-Pimentel J.L."/>
        </authorList>
    </citation>
    <scope>NUCLEOTIDE SEQUENCE [LARGE SCALE GENOMIC DNA]</scope>
    <source>
        <strain evidence="2 3">JCM 31289</strain>
    </source>
</reference>
<dbReference type="RefSeq" id="WP_135339456.1">
    <property type="nucleotide sequence ID" value="NZ_JBHLTX010000001.1"/>
</dbReference>
<dbReference type="AlphaFoldDB" id="A0A4Z0H977"/>
<keyword evidence="3" id="KW-1185">Reference proteome</keyword>
<gene>
    <name evidence="2" type="ORF">E4099_14495</name>
</gene>
<sequence length="66" mass="7210">MLVERYQVVADEGGNNGQKCVEVATNVPGVVARRDSKDPAGPILRFAPEAWADFHVSARRGEFDPL</sequence>
<accession>A0A4Z0H977</accession>